<keyword evidence="2" id="KW-1185">Reference proteome</keyword>
<gene>
    <name evidence="1" type="ORF">DSO57_1031858</name>
</gene>
<evidence type="ECO:0000313" key="1">
    <source>
        <dbReference type="EMBL" id="KAJ9071980.1"/>
    </source>
</evidence>
<dbReference type="Proteomes" id="UP001165960">
    <property type="component" value="Unassembled WGS sequence"/>
</dbReference>
<organism evidence="1 2">
    <name type="scientific">Entomophthora muscae</name>
    <dbReference type="NCBI Taxonomy" id="34485"/>
    <lineage>
        <taxon>Eukaryota</taxon>
        <taxon>Fungi</taxon>
        <taxon>Fungi incertae sedis</taxon>
        <taxon>Zoopagomycota</taxon>
        <taxon>Entomophthoromycotina</taxon>
        <taxon>Entomophthoromycetes</taxon>
        <taxon>Entomophthorales</taxon>
        <taxon>Entomophthoraceae</taxon>
        <taxon>Entomophthora</taxon>
    </lineage>
</organism>
<dbReference type="EMBL" id="QTSX02003073">
    <property type="protein sequence ID" value="KAJ9071980.1"/>
    <property type="molecule type" value="Genomic_DNA"/>
</dbReference>
<reference evidence="1" key="1">
    <citation type="submission" date="2022-04" db="EMBL/GenBank/DDBJ databases">
        <title>Genome of the entomopathogenic fungus Entomophthora muscae.</title>
        <authorList>
            <person name="Elya C."/>
            <person name="Lovett B.R."/>
            <person name="Lee E."/>
            <person name="Macias A.M."/>
            <person name="Hajek A.E."/>
            <person name="De Bivort B.L."/>
            <person name="Kasson M.T."/>
            <person name="De Fine Licht H.H."/>
            <person name="Stajich J.E."/>
        </authorList>
    </citation>
    <scope>NUCLEOTIDE SEQUENCE</scope>
    <source>
        <strain evidence="1">Berkeley</strain>
    </source>
</reference>
<comment type="caution">
    <text evidence="1">The sequence shown here is derived from an EMBL/GenBank/DDBJ whole genome shotgun (WGS) entry which is preliminary data.</text>
</comment>
<protein>
    <submittedName>
        <fullName evidence="1">Uncharacterized protein</fullName>
    </submittedName>
</protein>
<evidence type="ECO:0000313" key="2">
    <source>
        <dbReference type="Proteomes" id="UP001165960"/>
    </source>
</evidence>
<accession>A0ACC2TBE7</accession>
<proteinExistence type="predicted"/>
<sequence>MAAFVKHHIKTFYEVVVRLPSKYFNWEHLFWEALMMGIGFPMYMSVNCVVLARVPILGIYGNLQDPVADD</sequence>
<name>A0ACC2TBE7_9FUNG</name>